<dbReference type="EMBL" id="UYYB01110789">
    <property type="protein sequence ID" value="VDM80936.1"/>
    <property type="molecule type" value="Genomic_DNA"/>
</dbReference>
<protein>
    <submittedName>
        <fullName evidence="1">Uncharacterized protein</fullName>
    </submittedName>
</protein>
<dbReference type="OrthoDB" id="5808628at2759"/>
<organism evidence="1 2">
    <name type="scientific">Strongylus vulgaris</name>
    <name type="common">Blood worm</name>
    <dbReference type="NCBI Taxonomy" id="40348"/>
    <lineage>
        <taxon>Eukaryota</taxon>
        <taxon>Metazoa</taxon>
        <taxon>Ecdysozoa</taxon>
        <taxon>Nematoda</taxon>
        <taxon>Chromadorea</taxon>
        <taxon>Rhabditida</taxon>
        <taxon>Rhabditina</taxon>
        <taxon>Rhabditomorpha</taxon>
        <taxon>Strongyloidea</taxon>
        <taxon>Strongylidae</taxon>
        <taxon>Strongylus</taxon>
    </lineage>
</organism>
<gene>
    <name evidence="1" type="ORF">SVUK_LOCUS15934</name>
</gene>
<keyword evidence="2" id="KW-1185">Reference proteome</keyword>
<accession>A0A3P7JC53</accession>
<dbReference type="AlphaFoldDB" id="A0A3P7JC53"/>
<proteinExistence type="predicted"/>
<evidence type="ECO:0000313" key="2">
    <source>
        <dbReference type="Proteomes" id="UP000270094"/>
    </source>
</evidence>
<sequence length="107" mass="12313">MIDKRIHYLCKLWDEYLAKKDDNEIVELARIAVNEPVKLGLNEAEDANFFERANSLKDKIAELMLLDEQAAEAHKRAAEDNRTLTVAARRVNLPKYSPLTNLNKSIF</sequence>
<evidence type="ECO:0000313" key="1">
    <source>
        <dbReference type="EMBL" id="VDM80936.1"/>
    </source>
</evidence>
<name>A0A3P7JC53_STRVU</name>
<reference evidence="1 2" key="1">
    <citation type="submission" date="2018-11" db="EMBL/GenBank/DDBJ databases">
        <authorList>
            <consortium name="Pathogen Informatics"/>
        </authorList>
    </citation>
    <scope>NUCLEOTIDE SEQUENCE [LARGE SCALE GENOMIC DNA]</scope>
</reference>
<dbReference type="Proteomes" id="UP000270094">
    <property type="component" value="Unassembled WGS sequence"/>
</dbReference>